<gene>
    <name evidence="1" type="ORF">E4K67_24550</name>
</gene>
<evidence type="ECO:0008006" key="3">
    <source>
        <dbReference type="Google" id="ProtNLM"/>
    </source>
</evidence>
<name>A0A4Z0QYI8_9FIRM</name>
<keyword evidence="2" id="KW-1185">Reference proteome</keyword>
<accession>A0A4Z0QYI8</accession>
<organism evidence="1 2">
    <name type="scientific">Desulfosporosinus fructosivorans</name>
    <dbReference type="NCBI Taxonomy" id="2018669"/>
    <lineage>
        <taxon>Bacteria</taxon>
        <taxon>Bacillati</taxon>
        <taxon>Bacillota</taxon>
        <taxon>Clostridia</taxon>
        <taxon>Eubacteriales</taxon>
        <taxon>Desulfitobacteriaceae</taxon>
        <taxon>Desulfosporosinus</taxon>
    </lineage>
</organism>
<dbReference type="OrthoDB" id="175771at2"/>
<reference evidence="1 2" key="1">
    <citation type="submission" date="2019-03" db="EMBL/GenBank/DDBJ databases">
        <title>Draft Genome Sequence of Desulfosporosinus fructosivorans Strain 63.6F, Isolated from Marine Sediment in the Baltic Sea.</title>
        <authorList>
            <person name="Hausmann B."/>
            <person name="Vandieken V."/>
            <person name="Pjevac P."/>
            <person name="Schreck K."/>
            <person name="Herbold C.W."/>
            <person name="Loy A."/>
        </authorList>
    </citation>
    <scope>NUCLEOTIDE SEQUENCE [LARGE SCALE GENOMIC DNA]</scope>
    <source>
        <strain evidence="1 2">63.6F</strain>
    </source>
</reference>
<sequence length="117" mass="13822">MRINNKKNLALIQKVWGMFPLLLILAMFILHLALPDKTFSKEEQRYLAQWPVFHIETVLNGSYESKVEAYFSDQFPFRNFWVHIQKGSNQIFSLSFKNLSICINFSSSESSHFEMRL</sequence>
<dbReference type="AlphaFoldDB" id="A0A4Z0QYI8"/>
<protein>
    <recommendedName>
        <fullName evidence="3">DHHW protein</fullName>
    </recommendedName>
</protein>
<evidence type="ECO:0000313" key="1">
    <source>
        <dbReference type="EMBL" id="TGE35500.1"/>
    </source>
</evidence>
<dbReference type="EMBL" id="SPQQ01000013">
    <property type="protein sequence ID" value="TGE35500.1"/>
    <property type="molecule type" value="Genomic_DNA"/>
</dbReference>
<comment type="caution">
    <text evidence="1">The sequence shown here is derived from an EMBL/GenBank/DDBJ whole genome shotgun (WGS) entry which is preliminary data.</text>
</comment>
<dbReference type="Proteomes" id="UP000298460">
    <property type="component" value="Unassembled WGS sequence"/>
</dbReference>
<proteinExistence type="predicted"/>
<dbReference type="RefSeq" id="WP_135551580.1">
    <property type="nucleotide sequence ID" value="NZ_SPQQ01000013.1"/>
</dbReference>
<evidence type="ECO:0000313" key="2">
    <source>
        <dbReference type="Proteomes" id="UP000298460"/>
    </source>
</evidence>